<keyword evidence="2" id="KW-1185">Reference proteome</keyword>
<proteinExistence type="predicted"/>
<dbReference type="OrthoDB" id="9911122at2"/>
<name>A0A5C8PKX6_9HYPH</name>
<organism evidence="1 2">
    <name type="scientific">Vineibacter terrae</name>
    <dbReference type="NCBI Taxonomy" id="2586908"/>
    <lineage>
        <taxon>Bacteria</taxon>
        <taxon>Pseudomonadati</taxon>
        <taxon>Pseudomonadota</taxon>
        <taxon>Alphaproteobacteria</taxon>
        <taxon>Hyphomicrobiales</taxon>
        <taxon>Vineibacter</taxon>
    </lineage>
</organism>
<evidence type="ECO:0000313" key="2">
    <source>
        <dbReference type="Proteomes" id="UP000321638"/>
    </source>
</evidence>
<evidence type="ECO:0000313" key="1">
    <source>
        <dbReference type="EMBL" id="TXL74007.1"/>
    </source>
</evidence>
<comment type="caution">
    <text evidence="1">The sequence shown here is derived from an EMBL/GenBank/DDBJ whole genome shotgun (WGS) entry which is preliminary data.</text>
</comment>
<dbReference type="Proteomes" id="UP000321638">
    <property type="component" value="Unassembled WGS sequence"/>
</dbReference>
<gene>
    <name evidence="1" type="ORF">FHP25_19005</name>
</gene>
<protein>
    <submittedName>
        <fullName evidence="1">Uncharacterized protein</fullName>
    </submittedName>
</protein>
<accession>A0A5C8PKX6</accession>
<sequence>MLREDTLRTIQAAIARGEPARPTPDAVRAVASEAHRLRTLTVRQAFAALASLFRSHDLVVPPGKIDVVRGH</sequence>
<dbReference type="AlphaFoldDB" id="A0A5C8PKX6"/>
<dbReference type="RefSeq" id="WP_147848532.1">
    <property type="nucleotide sequence ID" value="NZ_VDUZ01000021.1"/>
</dbReference>
<dbReference type="EMBL" id="VDUZ01000021">
    <property type="protein sequence ID" value="TXL74007.1"/>
    <property type="molecule type" value="Genomic_DNA"/>
</dbReference>
<reference evidence="1 2" key="1">
    <citation type="submission" date="2019-06" db="EMBL/GenBank/DDBJ databases">
        <title>New taxonomy in bacterial strain CC-CFT640, isolated from vineyard.</title>
        <authorList>
            <person name="Lin S.-Y."/>
            <person name="Tsai C.-F."/>
            <person name="Young C.-C."/>
        </authorList>
    </citation>
    <scope>NUCLEOTIDE SEQUENCE [LARGE SCALE GENOMIC DNA]</scope>
    <source>
        <strain evidence="1 2">CC-CFT640</strain>
    </source>
</reference>